<protein>
    <submittedName>
        <fullName evidence="7">Probable oligoribonuclease isoform X1</fullName>
    </submittedName>
</protein>
<dbReference type="RefSeq" id="XP_055869472.1">
    <property type="nucleotide sequence ID" value="XM_056013497.1"/>
</dbReference>
<dbReference type="FunFam" id="3.30.420.10:FF:000003">
    <property type="entry name" value="Oligoribonuclease"/>
    <property type="match status" value="1"/>
</dbReference>
<dbReference type="AlphaFoldDB" id="A0A9W2Z3H2"/>
<dbReference type="OMA" id="AFFHYRN"/>
<keyword evidence="3" id="KW-0378">Hydrolase</keyword>
<dbReference type="NCBIfam" id="NF003765">
    <property type="entry name" value="PRK05359.1"/>
    <property type="match status" value="1"/>
</dbReference>
<dbReference type="InterPro" id="IPR012337">
    <property type="entry name" value="RNaseH-like_sf"/>
</dbReference>
<reference evidence="7" key="1">
    <citation type="submission" date="2025-08" db="UniProtKB">
        <authorList>
            <consortium name="RefSeq"/>
        </authorList>
    </citation>
    <scope>IDENTIFICATION</scope>
</reference>
<feature type="domain" description="Exonuclease" evidence="5">
    <location>
        <begin position="71"/>
        <end position="245"/>
    </location>
</feature>
<evidence type="ECO:0000256" key="2">
    <source>
        <dbReference type="ARBA" id="ARBA00022722"/>
    </source>
</evidence>
<dbReference type="PANTHER" id="PTHR11046">
    <property type="entry name" value="OLIGORIBONUCLEASE, MITOCHONDRIAL"/>
    <property type="match status" value="1"/>
</dbReference>
<evidence type="ECO:0000256" key="4">
    <source>
        <dbReference type="ARBA" id="ARBA00022839"/>
    </source>
</evidence>
<evidence type="ECO:0000313" key="7">
    <source>
        <dbReference type="RefSeq" id="XP_055869472.1"/>
    </source>
</evidence>
<evidence type="ECO:0000256" key="3">
    <source>
        <dbReference type="ARBA" id="ARBA00022801"/>
    </source>
</evidence>
<dbReference type="GO" id="GO:0000175">
    <property type="term" value="F:3'-5'-RNA exonuclease activity"/>
    <property type="evidence" value="ECO:0007669"/>
    <property type="project" value="InterPro"/>
</dbReference>
<dbReference type="SUPFAM" id="SSF53098">
    <property type="entry name" value="Ribonuclease H-like"/>
    <property type="match status" value="1"/>
</dbReference>
<dbReference type="PANTHER" id="PTHR11046:SF0">
    <property type="entry name" value="OLIGORIBONUCLEASE, MITOCHONDRIAL"/>
    <property type="match status" value="1"/>
</dbReference>
<dbReference type="GeneID" id="106074787"/>
<dbReference type="OrthoDB" id="270189at2759"/>
<keyword evidence="6" id="KW-1185">Reference proteome</keyword>
<dbReference type="GO" id="GO:0003676">
    <property type="term" value="F:nucleic acid binding"/>
    <property type="evidence" value="ECO:0007669"/>
    <property type="project" value="InterPro"/>
</dbReference>
<sequence>MPVCMAHVARICLSLRSKVCLAAAYNFKTIFNKPSKTNSCLYRIASVKGMSSNANMPCQDKGIESLSKNTPIIWIDLEMTGLDVDKDRIIEIACLVTDGDLQLIAQGEDLVINQSDEILNNMGEWCTNQHGQSGLTEAVRKSQISTAEAERRILDFLRKHTEERTCPLAGNSVYMDKLFLEKYMPSLTQHLHYRIIDVSTVKEICRRWYPQNYESAPTKKSSHRAMDDILESVEELKYYRSTIFKS</sequence>
<dbReference type="InterPro" id="IPR022894">
    <property type="entry name" value="Oligoribonuclease"/>
</dbReference>
<keyword evidence="4" id="KW-0269">Exonuclease</keyword>
<gene>
    <name evidence="7" type="primary">LOC106074787</name>
</gene>
<dbReference type="SMART" id="SM00479">
    <property type="entry name" value="EXOIII"/>
    <property type="match status" value="1"/>
</dbReference>
<dbReference type="Proteomes" id="UP001165740">
    <property type="component" value="Chromosome 1"/>
</dbReference>
<dbReference type="CDD" id="cd06135">
    <property type="entry name" value="Orn"/>
    <property type="match status" value="1"/>
</dbReference>
<dbReference type="HAMAP" id="MF_00045">
    <property type="entry name" value="Oligoribonuclease"/>
    <property type="match status" value="1"/>
</dbReference>
<name>A0A9W2Z3H2_BIOGL</name>
<proteinExistence type="inferred from homology"/>
<dbReference type="InterPro" id="IPR036397">
    <property type="entry name" value="RNaseH_sf"/>
</dbReference>
<organism evidence="6 7">
    <name type="scientific">Biomphalaria glabrata</name>
    <name type="common">Bloodfluke planorb</name>
    <name type="synonym">Freshwater snail</name>
    <dbReference type="NCBI Taxonomy" id="6526"/>
    <lineage>
        <taxon>Eukaryota</taxon>
        <taxon>Metazoa</taxon>
        <taxon>Spiralia</taxon>
        <taxon>Lophotrochozoa</taxon>
        <taxon>Mollusca</taxon>
        <taxon>Gastropoda</taxon>
        <taxon>Heterobranchia</taxon>
        <taxon>Euthyneura</taxon>
        <taxon>Panpulmonata</taxon>
        <taxon>Hygrophila</taxon>
        <taxon>Lymnaeoidea</taxon>
        <taxon>Planorbidae</taxon>
        <taxon>Biomphalaria</taxon>
    </lineage>
</organism>
<dbReference type="Pfam" id="PF00929">
    <property type="entry name" value="RNase_T"/>
    <property type="match status" value="1"/>
</dbReference>
<accession>A0A9W2Z3H2</accession>
<keyword evidence="2" id="KW-0540">Nuclease</keyword>
<comment type="similarity">
    <text evidence="1">Belongs to the oligoribonuclease family.</text>
</comment>
<evidence type="ECO:0000259" key="5">
    <source>
        <dbReference type="SMART" id="SM00479"/>
    </source>
</evidence>
<dbReference type="GO" id="GO:0005739">
    <property type="term" value="C:mitochondrion"/>
    <property type="evidence" value="ECO:0007669"/>
    <property type="project" value="TreeGrafter"/>
</dbReference>
<dbReference type="Gene3D" id="3.30.420.10">
    <property type="entry name" value="Ribonuclease H-like superfamily/Ribonuclease H"/>
    <property type="match status" value="1"/>
</dbReference>
<dbReference type="InterPro" id="IPR013520">
    <property type="entry name" value="Ribonucl_H"/>
</dbReference>
<evidence type="ECO:0000313" key="6">
    <source>
        <dbReference type="Proteomes" id="UP001165740"/>
    </source>
</evidence>
<evidence type="ECO:0000256" key="1">
    <source>
        <dbReference type="ARBA" id="ARBA00009921"/>
    </source>
</evidence>